<keyword evidence="3" id="KW-0221">Differentiation</keyword>
<dbReference type="Gene3D" id="1.10.10.60">
    <property type="entry name" value="Homeodomain-like"/>
    <property type="match status" value="1"/>
</dbReference>
<dbReference type="GO" id="GO:0005634">
    <property type="term" value="C:nucleus"/>
    <property type="evidence" value="ECO:0007669"/>
    <property type="project" value="UniProtKB-SubCell"/>
</dbReference>
<feature type="region of interest" description="Disordered" evidence="7">
    <location>
        <begin position="83"/>
        <end position="108"/>
    </location>
</feature>
<gene>
    <name evidence="9" type="ORF">AQUCO_00201236v1</name>
</gene>
<evidence type="ECO:0000256" key="4">
    <source>
        <dbReference type="ARBA" id="ARBA00023015"/>
    </source>
</evidence>
<dbReference type="OrthoDB" id="551907at2759"/>
<evidence type="ECO:0000256" key="7">
    <source>
        <dbReference type="SAM" id="MobiDB-lite"/>
    </source>
</evidence>
<keyword evidence="5" id="KW-0804">Transcription</keyword>
<dbReference type="Proteomes" id="UP000230069">
    <property type="component" value="Unassembled WGS sequence"/>
</dbReference>
<dbReference type="GO" id="GO:0000976">
    <property type="term" value="F:transcription cis-regulatory region binding"/>
    <property type="evidence" value="ECO:0007669"/>
    <property type="project" value="InterPro"/>
</dbReference>
<dbReference type="InterPro" id="IPR009057">
    <property type="entry name" value="Homeodomain-like_sf"/>
</dbReference>
<evidence type="ECO:0000313" key="9">
    <source>
        <dbReference type="EMBL" id="PIA63754.1"/>
    </source>
</evidence>
<evidence type="ECO:0000256" key="6">
    <source>
        <dbReference type="ARBA" id="ARBA00023242"/>
    </source>
</evidence>
<dbReference type="InterPro" id="IPR001005">
    <property type="entry name" value="SANT/Myb"/>
</dbReference>
<dbReference type="Pfam" id="PF00249">
    <property type="entry name" value="Myb_DNA-binding"/>
    <property type="match status" value="1"/>
</dbReference>
<keyword evidence="6" id="KW-0539">Nucleus</keyword>
<dbReference type="PANTHER" id="PTHR31496:SF3">
    <property type="entry name" value="TRANSCRIPTION REPRESSOR KAN1"/>
    <property type="match status" value="1"/>
</dbReference>
<dbReference type="NCBIfam" id="TIGR01557">
    <property type="entry name" value="myb_SHAQKYF"/>
    <property type="match status" value="1"/>
</dbReference>
<feature type="compositionally biased region" description="Basic and acidic residues" evidence="7">
    <location>
        <begin position="93"/>
        <end position="108"/>
    </location>
</feature>
<dbReference type="STRING" id="218851.A0A2G5F6Y7"/>
<dbReference type="InParanoid" id="A0A2G5F6Y7"/>
<dbReference type="PANTHER" id="PTHR31496">
    <property type="entry name" value="TRANSCRIPTION FACTOR KAN2-RELATED"/>
    <property type="match status" value="1"/>
</dbReference>
<evidence type="ECO:0000313" key="10">
    <source>
        <dbReference type="Proteomes" id="UP000230069"/>
    </source>
</evidence>
<dbReference type="AlphaFoldDB" id="A0A2G5F6Y7"/>
<dbReference type="EMBL" id="KZ305019">
    <property type="protein sequence ID" value="PIA63754.1"/>
    <property type="molecule type" value="Genomic_DNA"/>
</dbReference>
<dbReference type="GO" id="GO:0006355">
    <property type="term" value="P:regulation of DNA-templated transcription"/>
    <property type="evidence" value="ECO:0007669"/>
    <property type="project" value="InterPro"/>
</dbReference>
<keyword evidence="4" id="KW-0805">Transcription regulation</keyword>
<keyword evidence="10" id="KW-1185">Reference proteome</keyword>
<proteinExistence type="predicted"/>
<protein>
    <recommendedName>
        <fullName evidence="8">Myb-like domain-containing protein</fullName>
    </recommendedName>
</protein>
<organism evidence="9 10">
    <name type="scientific">Aquilegia coerulea</name>
    <name type="common">Rocky mountain columbine</name>
    <dbReference type="NCBI Taxonomy" id="218851"/>
    <lineage>
        <taxon>Eukaryota</taxon>
        <taxon>Viridiplantae</taxon>
        <taxon>Streptophyta</taxon>
        <taxon>Embryophyta</taxon>
        <taxon>Tracheophyta</taxon>
        <taxon>Spermatophyta</taxon>
        <taxon>Magnoliopsida</taxon>
        <taxon>Ranunculales</taxon>
        <taxon>Ranunculaceae</taxon>
        <taxon>Thalictroideae</taxon>
        <taxon>Aquilegia</taxon>
    </lineage>
</organism>
<evidence type="ECO:0000259" key="8">
    <source>
        <dbReference type="Pfam" id="PF00249"/>
    </source>
</evidence>
<dbReference type="SUPFAM" id="SSF46689">
    <property type="entry name" value="Homeodomain-like"/>
    <property type="match status" value="1"/>
</dbReference>
<dbReference type="InterPro" id="IPR044847">
    <property type="entry name" value="KAN_fam"/>
</dbReference>
<dbReference type="FunCoup" id="A0A2G5F6Y7">
    <property type="interactions" value="519"/>
</dbReference>
<accession>A0A2G5F6Y7</accession>
<evidence type="ECO:0000256" key="5">
    <source>
        <dbReference type="ARBA" id="ARBA00023163"/>
    </source>
</evidence>
<evidence type="ECO:0000256" key="3">
    <source>
        <dbReference type="ARBA" id="ARBA00022782"/>
    </source>
</evidence>
<sequence length="459" mass="51297">MPLEGMFIDQCSMPAPDLSLHISPPNSAPVSFRNSNNENDASAAGFDVWKRRDGSTLMRCNSDSSVRSEPQAYTELSLANLTTTTTGSTEADSSWRKNLESNRGEEDQFRRVAAPRRDQYLQDNHLHIPYTNRLNQLNHGVSLLDVSERLSSTTTPIKGIPIYQNRPFPFDKDPKMCFYQMSNYPSWSSSSPPSPCSPSSPYFPSFSRPNYNSSRLNALPSDLFMKSHQLHHPQHHQFVAGPSDANSHGMLRSRFMSKLPAKRSMRAPRMRWTSTLHARFVHAVELLGGHERATPKSVLELMDVKDLTLAHVKSHLQMYRTVKTTDRPAASSGQSDGSGEEDFSVGTAGVNDINLNRFMDQGGSSEMPLQQEMDYPSSSSTLWSNSSSSRGAWPPQANSSDRDGLRSPEMFSGDQQACGQQSEQEEFTPNGFQEQKLDKPNPSLEFTLGRPGWHSKEDD</sequence>
<feature type="compositionally biased region" description="Polar residues" evidence="7">
    <location>
        <begin position="413"/>
        <end position="422"/>
    </location>
</feature>
<dbReference type="FunFam" id="1.10.10.60:FF:000002">
    <property type="entry name" value="Myb family transcription factor"/>
    <property type="match status" value="1"/>
</dbReference>
<evidence type="ECO:0000256" key="2">
    <source>
        <dbReference type="ARBA" id="ARBA00022473"/>
    </source>
</evidence>
<name>A0A2G5F6Y7_AQUCA</name>
<dbReference type="InterPro" id="IPR006447">
    <property type="entry name" value="Myb_dom_plants"/>
</dbReference>
<evidence type="ECO:0000256" key="1">
    <source>
        <dbReference type="ARBA" id="ARBA00004123"/>
    </source>
</evidence>
<feature type="region of interest" description="Disordered" evidence="7">
    <location>
        <begin position="323"/>
        <end position="459"/>
    </location>
</feature>
<reference evidence="9 10" key="1">
    <citation type="submission" date="2017-09" db="EMBL/GenBank/DDBJ databases">
        <title>WGS assembly of Aquilegia coerulea Goldsmith.</title>
        <authorList>
            <person name="Hodges S."/>
            <person name="Kramer E."/>
            <person name="Nordborg M."/>
            <person name="Tomkins J."/>
            <person name="Borevitz J."/>
            <person name="Derieg N."/>
            <person name="Yan J."/>
            <person name="Mihaltcheva S."/>
            <person name="Hayes R.D."/>
            <person name="Rokhsar D."/>
        </authorList>
    </citation>
    <scope>NUCLEOTIDE SEQUENCE [LARGE SCALE GENOMIC DNA]</scope>
    <source>
        <strain evidence="10">cv. Goldsmith</strain>
    </source>
</reference>
<feature type="domain" description="Myb-like" evidence="8">
    <location>
        <begin position="269"/>
        <end position="320"/>
    </location>
</feature>
<dbReference type="GO" id="GO:0010158">
    <property type="term" value="P:abaxial cell fate specification"/>
    <property type="evidence" value="ECO:0007669"/>
    <property type="project" value="InterPro"/>
</dbReference>
<comment type="subcellular location">
    <subcellularLocation>
        <location evidence="1">Nucleus</location>
    </subcellularLocation>
</comment>
<feature type="compositionally biased region" description="Low complexity" evidence="7">
    <location>
        <begin position="377"/>
        <end position="389"/>
    </location>
</feature>
<keyword evidence="2" id="KW-0217">Developmental protein</keyword>